<reference evidence="1" key="2">
    <citation type="submission" date="2022-10" db="EMBL/GenBank/DDBJ databases">
        <authorList>
            <consortium name="ENA_rothamsted_submissions"/>
            <consortium name="culmorum"/>
            <person name="King R."/>
        </authorList>
    </citation>
    <scope>NUCLEOTIDE SEQUENCE</scope>
</reference>
<organism evidence="1 2">
    <name type="scientific">Aphis gossypii</name>
    <name type="common">Cotton aphid</name>
    <dbReference type="NCBI Taxonomy" id="80765"/>
    <lineage>
        <taxon>Eukaryota</taxon>
        <taxon>Metazoa</taxon>
        <taxon>Ecdysozoa</taxon>
        <taxon>Arthropoda</taxon>
        <taxon>Hexapoda</taxon>
        <taxon>Insecta</taxon>
        <taxon>Pterygota</taxon>
        <taxon>Neoptera</taxon>
        <taxon>Paraneoptera</taxon>
        <taxon>Hemiptera</taxon>
        <taxon>Sternorrhyncha</taxon>
        <taxon>Aphidomorpha</taxon>
        <taxon>Aphidoidea</taxon>
        <taxon>Aphididae</taxon>
        <taxon>Aphidini</taxon>
        <taxon>Aphis</taxon>
        <taxon>Aphis</taxon>
    </lineage>
</organism>
<proteinExistence type="predicted"/>
<reference evidence="1" key="1">
    <citation type="submission" date="2022-02" db="EMBL/GenBank/DDBJ databases">
        <authorList>
            <person name="King R."/>
        </authorList>
    </citation>
    <scope>NUCLEOTIDE SEQUENCE</scope>
</reference>
<accession>A0A9P0ILA9</accession>
<evidence type="ECO:0000313" key="1">
    <source>
        <dbReference type="EMBL" id="CAH1710460.1"/>
    </source>
</evidence>
<gene>
    <name evidence="1" type="ORF">APHIGO_LOCUS1206</name>
</gene>
<dbReference type="AlphaFoldDB" id="A0A9P0ILA9"/>
<evidence type="ECO:0000313" key="2">
    <source>
        <dbReference type="Proteomes" id="UP001154329"/>
    </source>
</evidence>
<protein>
    <submittedName>
        <fullName evidence="1">Uncharacterized protein</fullName>
    </submittedName>
</protein>
<dbReference type="Proteomes" id="UP001154329">
    <property type="component" value="Chromosome 1"/>
</dbReference>
<name>A0A9P0ILA9_APHGO</name>
<keyword evidence="2" id="KW-1185">Reference proteome</keyword>
<sequence>MNFFAVSRYDCCHHARPSARDRPLRRRRNHNTATAAAADDDVHRANGLLRVHVRSHRRRPIVAKQQGGVGLRQMFRQRRTLHAGRQISQSLLVARDHTYRVWKVHAKAKRHGTDGTQTHLHVQASGFRKNHADLRHGWQKKRDSSFHEPLVHLEHSAVLLYHYKTLIYDV</sequence>
<dbReference type="EMBL" id="OU899034">
    <property type="protein sequence ID" value="CAH1710460.1"/>
    <property type="molecule type" value="Genomic_DNA"/>
</dbReference>